<dbReference type="CDD" id="cd15178">
    <property type="entry name" value="7tmA_CXCR1_2"/>
    <property type="match status" value="1"/>
</dbReference>
<keyword evidence="6 17" id="KW-1133">Transmembrane helix</keyword>
<keyword evidence="8 17" id="KW-0472">Membrane</keyword>
<feature type="transmembrane region" description="Helical" evidence="17">
    <location>
        <begin position="234"/>
        <end position="256"/>
    </location>
</feature>
<feature type="domain" description="G-protein coupled receptors family 1 profile" evidence="18">
    <location>
        <begin position="70"/>
        <end position="331"/>
    </location>
</feature>
<dbReference type="PRINTS" id="PR00427">
    <property type="entry name" value="INTRLEUKIN8R"/>
</dbReference>
<dbReference type="GeneTree" id="ENSGT01050000244848"/>
<feature type="transmembrane region" description="Helical" evidence="17">
    <location>
        <begin position="147"/>
        <end position="165"/>
    </location>
</feature>
<evidence type="ECO:0000256" key="16">
    <source>
        <dbReference type="RuleBase" id="RU000688"/>
    </source>
</evidence>
<evidence type="ECO:0000256" key="6">
    <source>
        <dbReference type="ARBA" id="ARBA00022989"/>
    </source>
</evidence>
<proteinExistence type="inferred from homology"/>
<dbReference type="InterPro" id="IPR000174">
    <property type="entry name" value="Chemokine_CXCR_1/2"/>
</dbReference>
<evidence type="ECO:0000256" key="9">
    <source>
        <dbReference type="ARBA" id="ARBA00023157"/>
    </source>
</evidence>
<evidence type="ECO:0000256" key="12">
    <source>
        <dbReference type="ARBA" id="ARBA00023224"/>
    </source>
</evidence>
<keyword evidence="20" id="KW-1185">Reference proteome</keyword>
<evidence type="ECO:0000256" key="17">
    <source>
        <dbReference type="SAM" id="Phobius"/>
    </source>
</evidence>
<evidence type="ECO:0000256" key="2">
    <source>
        <dbReference type="ARBA" id="ARBA00020036"/>
    </source>
</evidence>
<sequence>MGGALRGGVFSLFLYLTSSFSCSIILVSELQASPAHKEQSQPVLQIKQTMAEAEYFIWIAPEGDFEEEFGNITRMLPTGEYFSPCKRVPMTNRRRTRSVTDVYVLNLAIADLLFSLTLPFLAVSKWKGWIFGTPLCKMVSLLKEVNFFSGILLLACISVDRYLAIVHATRTLTRKRYLVKFVCMGTWGLSLVLSLPFAIFRQAYKPYRSGTVCYEVLGEATADLRITLRGLSHIFGFLLPLFIMLVCYGLTLRTLFKAHMRQKRRAMWVIFAVVLVFLLCCLPYNLVLLSDTLLGAHLIQDTCERRNNIDQALYITEILGFSHSCLNPVIYAFVGQSFRHEFLKILANLVHKEVLTHHSASFRTSLTTIY</sequence>
<evidence type="ECO:0000256" key="14">
    <source>
        <dbReference type="ARBA" id="ARBA00034130"/>
    </source>
</evidence>
<keyword evidence="11" id="KW-0325">Glycoprotein</keyword>
<reference evidence="19" key="2">
    <citation type="submission" date="2025-08" db="UniProtKB">
        <authorList>
            <consortium name="Ensembl"/>
        </authorList>
    </citation>
    <scope>IDENTIFICATION</scope>
    <source>
        <strain evidence="19">Brown Norway</strain>
    </source>
</reference>
<keyword evidence="5 16" id="KW-0812">Transmembrane</keyword>
<accession>A0ABK0LXN9</accession>
<reference evidence="19" key="3">
    <citation type="submission" date="2025-09" db="UniProtKB">
        <authorList>
            <consortium name="Ensembl"/>
        </authorList>
    </citation>
    <scope>IDENTIFICATION</scope>
    <source>
        <strain evidence="19">Brown Norway</strain>
    </source>
</reference>
<reference evidence="19" key="1">
    <citation type="submission" date="2024-01" db="EMBL/GenBank/DDBJ databases">
        <title>GRCr8: a new rat reference genome assembly contstructed from accurate long reads and long range scaffolding.</title>
        <authorList>
            <person name="Doris P.A."/>
            <person name="Kalbfleisch T."/>
            <person name="Li K."/>
            <person name="Howe K."/>
            <person name="Wood J."/>
        </authorList>
    </citation>
    <scope>NUCLEOTIDE SEQUENCE [LARGE SCALE GENOMIC DNA]</scope>
    <source>
        <strain evidence="19">Brown Norway</strain>
    </source>
</reference>
<keyword evidence="7 16" id="KW-0297">G-protein coupled receptor</keyword>
<dbReference type="InterPro" id="IPR000276">
    <property type="entry name" value="GPCR_Rhodpsn"/>
</dbReference>
<dbReference type="PRINTS" id="PR00237">
    <property type="entry name" value="GPCRRHODOPSN"/>
</dbReference>
<dbReference type="PROSITE" id="PS50262">
    <property type="entry name" value="G_PROTEIN_RECEP_F1_2"/>
    <property type="match status" value="1"/>
</dbReference>
<keyword evidence="9" id="KW-1015">Disulfide bond</keyword>
<keyword evidence="10 16" id="KW-0675">Receptor</keyword>
<evidence type="ECO:0000259" key="18">
    <source>
        <dbReference type="PROSITE" id="PS50262"/>
    </source>
</evidence>
<comment type="subcellular location">
    <subcellularLocation>
        <location evidence="1">Cell membrane</location>
        <topology evidence="1">Multi-pass membrane protein</topology>
    </subcellularLocation>
</comment>
<dbReference type="Ensembl" id="ENSRNOT00000134883.1">
    <property type="protein sequence ID" value="ENSRNOP00000106720.1"/>
    <property type="gene ID" value="ENSRNOG00000048239.4"/>
</dbReference>
<name>A0ABK0LXN9_RAT</name>
<dbReference type="SUPFAM" id="SSF81321">
    <property type="entry name" value="Family A G protein-coupled receptor-like"/>
    <property type="match status" value="1"/>
</dbReference>
<protein>
    <recommendedName>
        <fullName evidence="2">C-X-C chemokine receptor type 1</fullName>
    </recommendedName>
    <alternativeName>
        <fullName evidence="13">High affinity interleukin-8 receptor A</fullName>
    </alternativeName>
</protein>
<feature type="transmembrane region" description="Helical" evidence="17">
    <location>
        <begin position="12"/>
        <end position="30"/>
    </location>
</feature>
<evidence type="ECO:0000256" key="3">
    <source>
        <dbReference type="ARBA" id="ARBA00022475"/>
    </source>
</evidence>
<evidence type="ECO:0000313" key="20">
    <source>
        <dbReference type="Proteomes" id="UP000002494"/>
    </source>
</evidence>
<gene>
    <name evidence="19" type="primary">Cxcr1</name>
</gene>
<evidence type="ECO:0000256" key="7">
    <source>
        <dbReference type="ARBA" id="ARBA00023040"/>
    </source>
</evidence>
<evidence type="ECO:0000256" key="4">
    <source>
        <dbReference type="ARBA" id="ARBA00022500"/>
    </source>
</evidence>
<evidence type="ECO:0000256" key="13">
    <source>
        <dbReference type="ARBA" id="ARBA00033469"/>
    </source>
</evidence>
<keyword evidence="12 16" id="KW-0807">Transducer</keyword>
<keyword evidence="4" id="KW-0145">Chemotaxis</keyword>
<keyword evidence="3" id="KW-1003">Cell membrane</keyword>
<dbReference type="RGD" id="2905">
    <property type="gene designation" value="Cxcr1"/>
</dbReference>
<comment type="subunit">
    <text evidence="14">Interacts with IL8. Interacts with GNAI2.</text>
</comment>
<dbReference type="PROSITE" id="PS00237">
    <property type="entry name" value="G_PROTEIN_RECEP_F1_1"/>
    <property type="match status" value="1"/>
</dbReference>
<feature type="transmembrane region" description="Helical" evidence="17">
    <location>
        <begin position="268"/>
        <end position="287"/>
    </location>
</feature>
<evidence type="ECO:0000256" key="15">
    <source>
        <dbReference type="ARBA" id="ARBA00045639"/>
    </source>
</evidence>
<dbReference type="InterPro" id="IPR050119">
    <property type="entry name" value="CCR1-9-like"/>
</dbReference>
<evidence type="ECO:0000256" key="5">
    <source>
        <dbReference type="ARBA" id="ARBA00022692"/>
    </source>
</evidence>
<feature type="transmembrane region" description="Helical" evidence="17">
    <location>
        <begin position="177"/>
        <end position="200"/>
    </location>
</feature>
<dbReference type="Proteomes" id="UP000002494">
    <property type="component" value="Chromosome 9"/>
</dbReference>
<organism evidence="19 20">
    <name type="scientific">Rattus norvegicus</name>
    <name type="common">Rat</name>
    <dbReference type="NCBI Taxonomy" id="10116"/>
    <lineage>
        <taxon>Eukaryota</taxon>
        <taxon>Metazoa</taxon>
        <taxon>Chordata</taxon>
        <taxon>Craniata</taxon>
        <taxon>Vertebrata</taxon>
        <taxon>Euteleostomi</taxon>
        <taxon>Mammalia</taxon>
        <taxon>Eutheria</taxon>
        <taxon>Euarchontoglires</taxon>
        <taxon>Glires</taxon>
        <taxon>Rodentia</taxon>
        <taxon>Myomorpha</taxon>
        <taxon>Muroidea</taxon>
        <taxon>Muridae</taxon>
        <taxon>Murinae</taxon>
        <taxon>Rattus</taxon>
    </lineage>
</organism>
<evidence type="ECO:0000256" key="1">
    <source>
        <dbReference type="ARBA" id="ARBA00004651"/>
    </source>
</evidence>
<evidence type="ECO:0000256" key="11">
    <source>
        <dbReference type="ARBA" id="ARBA00023180"/>
    </source>
</evidence>
<dbReference type="PROSITE" id="PS51257">
    <property type="entry name" value="PROKAR_LIPOPROTEIN"/>
    <property type="match status" value="1"/>
</dbReference>
<comment type="function">
    <text evidence="15">Receptor to interleukin-8, which is a powerful neutrophils chemotactic factor. Binding of IL-8 to the receptor causes activation of neutrophils. This response is mediated via a G-protein that activates a phosphatidylinositol-calcium second messenger system.</text>
</comment>
<comment type="similarity">
    <text evidence="16">Belongs to the G-protein coupled receptor 1 family.</text>
</comment>
<dbReference type="InterPro" id="IPR017452">
    <property type="entry name" value="GPCR_Rhodpsn_7TM"/>
</dbReference>
<dbReference type="PANTHER" id="PTHR10489:SF916">
    <property type="entry name" value="C-X-C CHEMOKINE RECEPTOR TYPE 1"/>
    <property type="match status" value="1"/>
</dbReference>
<evidence type="ECO:0000313" key="19">
    <source>
        <dbReference type="Ensembl" id="ENSRNOP00000106720.1"/>
    </source>
</evidence>
<dbReference type="PANTHER" id="PTHR10489">
    <property type="entry name" value="CELL ADHESION MOLECULE"/>
    <property type="match status" value="1"/>
</dbReference>
<dbReference type="Gene3D" id="1.20.1070.10">
    <property type="entry name" value="Rhodopsin 7-helix transmembrane proteins"/>
    <property type="match status" value="1"/>
</dbReference>
<dbReference type="Pfam" id="PF00001">
    <property type="entry name" value="7tm_1"/>
    <property type="match status" value="1"/>
</dbReference>
<evidence type="ECO:0000256" key="8">
    <source>
        <dbReference type="ARBA" id="ARBA00023136"/>
    </source>
</evidence>
<feature type="transmembrane region" description="Helical" evidence="17">
    <location>
        <begin position="102"/>
        <end position="122"/>
    </location>
</feature>
<evidence type="ECO:0000256" key="10">
    <source>
        <dbReference type="ARBA" id="ARBA00023170"/>
    </source>
</evidence>